<comment type="function">
    <text evidence="2 7">Catalyzes the formation of N(7)-methylguanine at position 46 (m7G46) in tRNA.</text>
</comment>
<evidence type="ECO:0000256" key="5">
    <source>
        <dbReference type="ARBA" id="ARBA00022691"/>
    </source>
</evidence>
<sequence length="398" mass="44528">MTDTELTFRAYTPTDRDLLLQIHTAAIAALPDAYYDSADRGAWCANRTAAQYDAAVADGAVIIVAVERDVPVGFVTYVPGPKGEVTMLYVQPERHGARIGQALLQQAETALFEQGATVIGLIASLNARGFYAAQGYLEGAGLSIETDAGHALDMVRMEKHRTALRPDGTPWRNFYGRRHGKKLRPAQQRDMDGALVEIQPKGITRADNPTRTPLDLHELFGREAPTWLEIGFGAGEHMFHQAGLNPDVGIIGCEPYINGVAQFMSKMRDAGLSNVRVHPGDARDLLEVLPEASLDKVFLLYPDPWPKTRHHRRRFVVPENLVAVARALTPGGIFRVATDIPDYVRQTLEVTQPMPEFEWHAEAPADWRDPWSDWTRTRYEAKAIREDRTPHYLTFRRV</sequence>
<evidence type="ECO:0000313" key="9">
    <source>
        <dbReference type="EMBL" id="SPF30205.1"/>
    </source>
</evidence>
<protein>
    <recommendedName>
        <fullName evidence="7">tRNA (guanine-N(7)-)-methyltransferase</fullName>
        <ecNumber evidence="7">2.1.1.33</ecNumber>
    </recommendedName>
    <alternativeName>
        <fullName evidence="7">tRNA (guanine(46)-N(7))-methyltransferase</fullName>
    </alternativeName>
    <alternativeName>
        <fullName evidence="7">tRNA(m7G46)-methyltransferase</fullName>
    </alternativeName>
</protein>
<comment type="catalytic activity">
    <reaction evidence="1 7">
        <text>guanosine(46) in tRNA + S-adenosyl-L-methionine = N(7)-methylguanosine(46) in tRNA + S-adenosyl-L-homocysteine</text>
        <dbReference type="Rhea" id="RHEA:42708"/>
        <dbReference type="Rhea" id="RHEA-COMP:10188"/>
        <dbReference type="Rhea" id="RHEA-COMP:10189"/>
        <dbReference type="ChEBI" id="CHEBI:57856"/>
        <dbReference type="ChEBI" id="CHEBI:59789"/>
        <dbReference type="ChEBI" id="CHEBI:74269"/>
        <dbReference type="ChEBI" id="CHEBI:74480"/>
        <dbReference type="EC" id="2.1.1.33"/>
    </reaction>
</comment>
<dbReference type="CDD" id="cd02440">
    <property type="entry name" value="AdoMet_MTases"/>
    <property type="match status" value="1"/>
</dbReference>
<dbReference type="SUPFAM" id="SSF55729">
    <property type="entry name" value="Acyl-CoA N-acyltransferases (Nat)"/>
    <property type="match status" value="1"/>
</dbReference>
<dbReference type="PANTHER" id="PTHR23417:SF14">
    <property type="entry name" value="PENTACOTRIPEPTIDE-REPEAT REGION OF PRORP DOMAIN-CONTAINING PROTEIN"/>
    <property type="match status" value="1"/>
</dbReference>
<feature type="binding site" evidence="7">
    <location>
        <begin position="377"/>
        <end position="380"/>
    </location>
    <ligand>
        <name>substrate</name>
    </ligand>
</feature>
<name>A0A2R8ADR5_9RHOB</name>
<dbReference type="InterPro" id="IPR029063">
    <property type="entry name" value="SAM-dependent_MTases_sf"/>
</dbReference>
<dbReference type="CDD" id="cd04301">
    <property type="entry name" value="NAT_SF"/>
    <property type="match status" value="1"/>
</dbReference>
<dbReference type="Gene3D" id="3.40.50.150">
    <property type="entry name" value="Vaccinia Virus protein VP39"/>
    <property type="match status" value="1"/>
</dbReference>
<evidence type="ECO:0000256" key="1">
    <source>
        <dbReference type="ARBA" id="ARBA00000142"/>
    </source>
</evidence>
<dbReference type="GO" id="GO:0043527">
    <property type="term" value="C:tRNA methyltransferase complex"/>
    <property type="evidence" value="ECO:0007669"/>
    <property type="project" value="TreeGrafter"/>
</dbReference>
<feature type="binding site" evidence="7">
    <location>
        <position position="281"/>
    </location>
    <ligand>
        <name>S-adenosyl-L-methionine</name>
        <dbReference type="ChEBI" id="CHEBI:59789"/>
    </ligand>
</feature>
<evidence type="ECO:0000256" key="6">
    <source>
        <dbReference type="ARBA" id="ARBA00022694"/>
    </source>
</evidence>
<keyword evidence="3 7" id="KW-0489">Methyltransferase</keyword>
<dbReference type="InterPro" id="IPR055361">
    <property type="entry name" value="tRNA_methyltr_TrmB_bact"/>
</dbReference>
<comment type="caution">
    <text evidence="7">Lacks conserved residue(s) required for the propagation of feature annotation.</text>
</comment>
<dbReference type="UniPathway" id="UPA00989"/>
<dbReference type="Gene3D" id="3.40.630.30">
    <property type="match status" value="1"/>
</dbReference>
<feature type="domain" description="N-acetyltransferase" evidence="8">
    <location>
        <begin position="6"/>
        <end position="162"/>
    </location>
</feature>
<feature type="binding site" evidence="7">
    <location>
        <position position="229"/>
    </location>
    <ligand>
        <name>S-adenosyl-L-methionine</name>
        <dbReference type="ChEBI" id="CHEBI:59789"/>
    </ligand>
</feature>
<dbReference type="GO" id="GO:0008176">
    <property type="term" value="F:tRNA (guanine(46)-N7)-methyltransferase activity"/>
    <property type="evidence" value="ECO:0007669"/>
    <property type="project" value="UniProtKB-UniRule"/>
</dbReference>
<dbReference type="InterPro" id="IPR000182">
    <property type="entry name" value="GNAT_dom"/>
</dbReference>
<evidence type="ECO:0000256" key="7">
    <source>
        <dbReference type="HAMAP-Rule" id="MF_01057"/>
    </source>
</evidence>
<dbReference type="InterPro" id="IPR016181">
    <property type="entry name" value="Acyl_CoA_acyltransferase"/>
</dbReference>
<accession>A0A2R8ADR5</accession>
<proteinExistence type="inferred from homology"/>
<dbReference type="Pfam" id="PF02390">
    <property type="entry name" value="Methyltransf_4"/>
    <property type="match status" value="1"/>
</dbReference>
<dbReference type="PANTHER" id="PTHR23417">
    <property type="entry name" value="3-DEOXY-D-MANNO-OCTULOSONIC-ACID TRANSFERASE/TRNA GUANINE-N 7 - -METHYLTRANSFERASE"/>
    <property type="match status" value="1"/>
</dbReference>
<evidence type="ECO:0000256" key="3">
    <source>
        <dbReference type="ARBA" id="ARBA00022603"/>
    </source>
</evidence>
<dbReference type="AlphaFoldDB" id="A0A2R8ADR5"/>
<feature type="binding site" evidence="7">
    <location>
        <position position="339"/>
    </location>
    <ligand>
        <name>substrate</name>
    </ligand>
</feature>
<dbReference type="EMBL" id="OMKW01000003">
    <property type="protein sequence ID" value="SPF30205.1"/>
    <property type="molecule type" value="Genomic_DNA"/>
</dbReference>
<evidence type="ECO:0000313" key="10">
    <source>
        <dbReference type="Proteomes" id="UP000244932"/>
    </source>
</evidence>
<evidence type="ECO:0000259" key="8">
    <source>
        <dbReference type="PROSITE" id="PS51186"/>
    </source>
</evidence>
<dbReference type="EC" id="2.1.1.33" evidence="7"/>
<dbReference type="GO" id="GO:0016747">
    <property type="term" value="F:acyltransferase activity, transferring groups other than amino-acyl groups"/>
    <property type="evidence" value="ECO:0007669"/>
    <property type="project" value="InterPro"/>
</dbReference>
<dbReference type="NCBIfam" id="TIGR00091">
    <property type="entry name" value="tRNA (guanosine(46)-N7)-methyltransferase TrmB"/>
    <property type="match status" value="1"/>
</dbReference>
<dbReference type="InterPro" id="IPR003358">
    <property type="entry name" value="tRNA_(Gua-N-7)_MeTrfase_Trmb"/>
</dbReference>
<dbReference type="HAMAP" id="MF_01057">
    <property type="entry name" value="tRNA_methyltr_TrmB"/>
    <property type="match status" value="1"/>
</dbReference>
<feature type="binding site" evidence="7">
    <location>
        <position position="303"/>
    </location>
    <ligand>
        <name>S-adenosyl-L-methionine</name>
        <dbReference type="ChEBI" id="CHEBI:59789"/>
    </ligand>
</feature>
<organism evidence="9 10">
    <name type="scientific">Pontivivens insulae</name>
    <dbReference type="NCBI Taxonomy" id="1639689"/>
    <lineage>
        <taxon>Bacteria</taxon>
        <taxon>Pseudomonadati</taxon>
        <taxon>Pseudomonadota</taxon>
        <taxon>Alphaproteobacteria</taxon>
        <taxon>Rhodobacterales</taxon>
        <taxon>Paracoccaceae</taxon>
        <taxon>Pontivivens</taxon>
    </lineage>
</organism>
<keyword evidence="6 7" id="KW-0819">tRNA processing</keyword>
<feature type="binding site" evidence="7">
    <location>
        <position position="254"/>
    </location>
    <ligand>
        <name>S-adenosyl-L-methionine</name>
        <dbReference type="ChEBI" id="CHEBI:59789"/>
    </ligand>
</feature>
<dbReference type="Proteomes" id="UP000244932">
    <property type="component" value="Unassembled WGS sequence"/>
</dbReference>
<dbReference type="SUPFAM" id="SSF53335">
    <property type="entry name" value="S-adenosyl-L-methionine-dependent methyltransferases"/>
    <property type="match status" value="1"/>
</dbReference>
<feature type="binding site" evidence="7">
    <location>
        <position position="307"/>
    </location>
    <ligand>
        <name>substrate</name>
    </ligand>
</feature>
<dbReference type="PROSITE" id="PS51625">
    <property type="entry name" value="SAM_MT_TRMB"/>
    <property type="match status" value="1"/>
</dbReference>
<keyword evidence="4 7" id="KW-0808">Transferase</keyword>
<comment type="pathway">
    <text evidence="7">tRNA modification; N(7)-methylguanine-tRNA biosynthesis.</text>
</comment>
<dbReference type="OrthoDB" id="9802090at2"/>
<keyword evidence="10" id="KW-1185">Reference proteome</keyword>
<comment type="similarity">
    <text evidence="7">Belongs to the class I-like SAM-binding methyltransferase superfamily. TrmB family.</text>
</comment>
<dbReference type="PROSITE" id="PS51186">
    <property type="entry name" value="GNAT"/>
    <property type="match status" value="1"/>
</dbReference>
<gene>
    <name evidence="7 9" type="primary">trmB</name>
    <name evidence="9" type="ORF">POI8812_02540</name>
</gene>
<reference evidence="9 10" key="1">
    <citation type="submission" date="2018-03" db="EMBL/GenBank/DDBJ databases">
        <authorList>
            <person name="Keele B.F."/>
        </authorList>
    </citation>
    <scope>NUCLEOTIDE SEQUENCE [LARGE SCALE GENOMIC DNA]</scope>
    <source>
        <strain evidence="9 10">CeCT 8812</strain>
    </source>
</reference>
<keyword evidence="5 7" id="KW-0949">S-adenosyl-L-methionine</keyword>
<evidence type="ECO:0000256" key="4">
    <source>
        <dbReference type="ARBA" id="ARBA00022679"/>
    </source>
</evidence>
<dbReference type="Pfam" id="PF00583">
    <property type="entry name" value="Acetyltransf_1"/>
    <property type="match status" value="1"/>
</dbReference>
<evidence type="ECO:0000256" key="2">
    <source>
        <dbReference type="ARBA" id="ARBA00003015"/>
    </source>
</evidence>